<protein>
    <submittedName>
        <fullName evidence="8">FAD/NAD(P)-binding domain-containing protein</fullName>
    </submittedName>
</protein>
<comment type="caution">
    <text evidence="8">The sequence shown here is derived from an EMBL/GenBank/DDBJ whole genome shotgun (WGS) entry which is preliminary data.</text>
</comment>
<evidence type="ECO:0000313" key="9">
    <source>
        <dbReference type="Proteomes" id="UP000326924"/>
    </source>
</evidence>
<dbReference type="InParanoid" id="A0A5J5EQM8"/>
<keyword evidence="9" id="KW-1185">Reference proteome</keyword>
<dbReference type="PANTHER" id="PTHR13789:SF314">
    <property type="entry name" value="FAD-BINDING DOMAIN-CONTAINING PROTEIN"/>
    <property type="match status" value="1"/>
</dbReference>
<dbReference type="OrthoDB" id="1047367at2759"/>
<dbReference type="Pfam" id="PF01494">
    <property type="entry name" value="FAD_binding_3"/>
    <property type="match status" value="1"/>
</dbReference>
<name>A0A5J5EQM8_9PEZI</name>
<dbReference type="EMBL" id="VXIS01000155">
    <property type="protein sequence ID" value="KAA8900315.1"/>
    <property type="molecule type" value="Genomic_DNA"/>
</dbReference>
<dbReference type="Gene3D" id="3.50.50.60">
    <property type="entry name" value="FAD/NAD(P)-binding domain"/>
    <property type="match status" value="1"/>
</dbReference>
<dbReference type="InterPro" id="IPR036188">
    <property type="entry name" value="FAD/NAD-bd_sf"/>
</dbReference>
<dbReference type="SUPFAM" id="SSF54373">
    <property type="entry name" value="FAD-linked reductases, C-terminal domain"/>
    <property type="match status" value="1"/>
</dbReference>
<accession>A0A5J5EQM8</accession>
<keyword evidence="2" id="KW-0285">Flavoprotein</keyword>
<dbReference type="AlphaFoldDB" id="A0A5J5EQM8"/>
<keyword evidence="4" id="KW-0560">Oxidoreductase</keyword>
<dbReference type="PRINTS" id="PR00420">
    <property type="entry name" value="RNGMNOXGNASE"/>
</dbReference>
<keyword evidence="3" id="KW-0274">FAD</keyword>
<keyword evidence="6" id="KW-0472">Membrane</keyword>
<evidence type="ECO:0000259" key="7">
    <source>
        <dbReference type="Pfam" id="PF01494"/>
    </source>
</evidence>
<proteinExistence type="inferred from homology"/>
<evidence type="ECO:0000256" key="5">
    <source>
        <dbReference type="ARBA" id="ARBA00023033"/>
    </source>
</evidence>
<reference evidence="8 9" key="1">
    <citation type="submission" date="2019-09" db="EMBL/GenBank/DDBJ databases">
        <title>Draft genome of the ectomycorrhizal ascomycete Sphaerosporella brunnea.</title>
        <authorList>
            <consortium name="DOE Joint Genome Institute"/>
            <person name="Benucci G.M."/>
            <person name="Marozzi G."/>
            <person name="Antonielli L."/>
            <person name="Sanchez S."/>
            <person name="Marco P."/>
            <person name="Wang X."/>
            <person name="Falini L.B."/>
            <person name="Barry K."/>
            <person name="Haridas S."/>
            <person name="Lipzen A."/>
            <person name="Labutti K."/>
            <person name="Grigoriev I.V."/>
            <person name="Murat C."/>
            <person name="Martin F."/>
            <person name="Albertini E."/>
            <person name="Donnini D."/>
            <person name="Bonito G."/>
        </authorList>
    </citation>
    <scope>NUCLEOTIDE SEQUENCE [LARGE SCALE GENOMIC DNA]</scope>
    <source>
        <strain evidence="8 9">Sb_GMNB300</strain>
    </source>
</reference>
<keyword evidence="6" id="KW-0812">Transmembrane</keyword>
<dbReference type="SUPFAM" id="SSF51905">
    <property type="entry name" value="FAD/NAD(P)-binding domain"/>
    <property type="match status" value="1"/>
</dbReference>
<evidence type="ECO:0000256" key="3">
    <source>
        <dbReference type="ARBA" id="ARBA00022827"/>
    </source>
</evidence>
<keyword evidence="6" id="KW-1133">Transmembrane helix</keyword>
<sequence length="445" mass="47475">MSTPPQTASAPSLTVLIVGAGIGGLSAAVALRRAGHTVEIFEQSTFANEFSAALHVCPNATRVLSRFGYDEARLRGVRCDSIELRAPDGSTLSTASMDFVPKVYGAPWYLCHRVDLHNELERLAFDAAGEGTPAKLHLRSKVASVDCERGEITLASGEVFKGDLVVGADGVHSMVRTHVLGAADISPSPSGHSAYRFLVPVSRIAADPMLAKYVPSASKPTMIIVSSAEKGLVLYPCRDSTILNVVAHHADHLSQRNSERADWNAKTRSVDELKQTYADFAPELHRLFELADDIKMWTLLDSGALETWIKGRTCLLGDACHPMLPYQAQGGAQAIEDAGALGVIFGGGIAITAADVPARLRYYEFVRKSRAEATQQFSRAQSVKESPPPADPKAARDAVQKFLFSHDVVAYATQALSALFIPSTIVADGAPPPANGTASIDGGDK</sequence>
<feature type="domain" description="FAD-binding" evidence="7">
    <location>
        <begin position="14"/>
        <end position="377"/>
    </location>
</feature>
<feature type="transmembrane region" description="Helical" evidence="6">
    <location>
        <begin position="12"/>
        <end position="31"/>
    </location>
</feature>
<evidence type="ECO:0000256" key="1">
    <source>
        <dbReference type="ARBA" id="ARBA00007992"/>
    </source>
</evidence>
<organism evidence="8 9">
    <name type="scientific">Sphaerosporella brunnea</name>
    <dbReference type="NCBI Taxonomy" id="1250544"/>
    <lineage>
        <taxon>Eukaryota</taxon>
        <taxon>Fungi</taxon>
        <taxon>Dikarya</taxon>
        <taxon>Ascomycota</taxon>
        <taxon>Pezizomycotina</taxon>
        <taxon>Pezizomycetes</taxon>
        <taxon>Pezizales</taxon>
        <taxon>Pyronemataceae</taxon>
        <taxon>Sphaerosporella</taxon>
    </lineage>
</organism>
<gene>
    <name evidence="8" type="ORF">FN846DRAFT_145740</name>
</gene>
<evidence type="ECO:0000256" key="4">
    <source>
        <dbReference type="ARBA" id="ARBA00023002"/>
    </source>
</evidence>
<comment type="similarity">
    <text evidence="1">Belongs to the paxM FAD-dependent monooxygenase family.</text>
</comment>
<dbReference type="PANTHER" id="PTHR13789">
    <property type="entry name" value="MONOOXYGENASE"/>
    <property type="match status" value="1"/>
</dbReference>
<dbReference type="InterPro" id="IPR050493">
    <property type="entry name" value="FAD-dep_Monooxygenase_BioMet"/>
</dbReference>
<dbReference type="GO" id="GO:0071949">
    <property type="term" value="F:FAD binding"/>
    <property type="evidence" value="ECO:0007669"/>
    <property type="project" value="InterPro"/>
</dbReference>
<dbReference type="GO" id="GO:0004497">
    <property type="term" value="F:monooxygenase activity"/>
    <property type="evidence" value="ECO:0007669"/>
    <property type="project" value="UniProtKB-KW"/>
</dbReference>
<evidence type="ECO:0000256" key="6">
    <source>
        <dbReference type="SAM" id="Phobius"/>
    </source>
</evidence>
<keyword evidence="5" id="KW-0503">Monooxygenase</keyword>
<dbReference type="Proteomes" id="UP000326924">
    <property type="component" value="Unassembled WGS sequence"/>
</dbReference>
<evidence type="ECO:0000256" key="2">
    <source>
        <dbReference type="ARBA" id="ARBA00022630"/>
    </source>
</evidence>
<dbReference type="InterPro" id="IPR002938">
    <property type="entry name" value="FAD-bd"/>
</dbReference>
<evidence type="ECO:0000313" key="8">
    <source>
        <dbReference type="EMBL" id="KAA8900315.1"/>
    </source>
</evidence>